<dbReference type="PRINTS" id="PR00368">
    <property type="entry name" value="FADPNR"/>
</dbReference>
<keyword evidence="2" id="KW-0560">Oxidoreductase</keyword>
<proteinExistence type="predicted"/>
<sequence>MGASSGIYDEMFDAVIVGGGPAGASCAVWLARLGFAPALIEAADEPGGLCRSHSYLDEWNASLPGMTGIQVADNLARSLRQAGVPLWLSCRVERIDADARGFTLRAAGMEQPLRGRCVVLASGVLPRARAQFGGLPGVLVGPGRHVSDHDFSGEKVAVLGGGDNGFENALYALEHGARSVDLYARTVRAQRQFVQRLPPSLVHVGDYSVDAARRTVNGVEYDLLMVFYGWEPCADYAESLGLRRNAQGFIATDAQTAQTSHPGVYAIGEVAQRQHPCVVTALADGVTAAKAIQARLEAA</sequence>
<dbReference type="GO" id="GO:0016491">
    <property type="term" value="F:oxidoreductase activity"/>
    <property type="evidence" value="ECO:0007669"/>
    <property type="project" value="UniProtKB-KW"/>
</dbReference>
<evidence type="ECO:0000256" key="1">
    <source>
        <dbReference type="ARBA" id="ARBA00022630"/>
    </source>
</evidence>
<gene>
    <name evidence="4" type="ORF">H0A72_17950</name>
</gene>
<dbReference type="AlphaFoldDB" id="A0A853G9B0"/>
<reference evidence="4 5" key="1">
    <citation type="submission" date="2020-07" db="EMBL/GenBank/DDBJ databases">
        <title>Taxonomic revisions and descriptions of new bacterial species based on genomic comparisons in the high-G+C-content subgroup of the family Alcaligenaceae.</title>
        <authorList>
            <person name="Szabo A."/>
            <person name="Felfoldi T."/>
        </authorList>
    </citation>
    <scope>NUCLEOTIDE SEQUENCE [LARGE SCALE GENOMIC DNA]</scope>
    <source>
        <strain evidence="4 5">LMG 24012</strain>
    </source>
</reference>
<protein>
    <submittedName>
        <fullName evidence="4">NAD(P)/FAD-dependent oxidoreductase</fullName>
    </submittedName>
</protein>
<evidence type="ECO:0000313" key="4">
    <source>
        <dbReference type="EMBL" id="NYT51201.1"/>
    </source>
</evidence>
<evidence type="ECO:0000313" key="5">
    <source>
        <dbReference type="Proteomes" id="UP000559809"/>
    </source>
</evidence>
<keyword evidence="5" id="KW-1185">Reference proteome</keyword>
<dbReference type="InterPro" id="IPR023753">
    <property type="entry name" value="FAD/NAD-binding_dom"/>
</dbReference>
<dbReference type="PRINTS" id="PR00469">
    <property type="entry name" value="PNDRDTASEII"/>
</dbReference>
<dbReference type="Gene3D" id="3.50.50.60">
    <property type="entry name" value="FAD/NAD(P)-binding domain"/>
    <property type="match status" value="2"/>
</dbReference>
<comment type="caution">
    <text evidence="4">The sequence shown here is derived from an EMBL/GenBank/DDBJ whole genome shotgun (WGS) entry which is preliminary data.</text>
</comment>
<dbReference type="InterPro" id="IPR050097">
    <property type="entry name" value="Ferredoxin-NADP_redctase_2"/>
</dbReference>
<accession>A0A853G9B0</accession>
<dbReference type="EMBL" id="JACCEM010000010">
    <property type="protein sequence ID" value="NYT51201.1"/>
    <property type="molecule type" value="Genomic_DNA"/>
</dbReference>
<dbReference type="PANTHER" id="PTHR48105">
    <property type="entry name" value="THIOREDOXIN REDUCTASE 1-RELATED-RELATED"/>
    <property type="match status" value="1"/>
</dbReference>
<dbReference type="Pfam" id="PF07992">
    <property type="entry name" value="Pyr_redox_2"/>
    <property type="match status" value="2"/>
</dbReference>
<organism evidence="4 5">
    <name type="scientific">Parapusillimonas granuli</name>
    <dbReference type="NCBI Taxonomy" id="380911"/>
    <lineage>
        <taxon>Bacteria</taxon>
        <taxon>Pseudomonadati</taxon>
        <taxon>Pseudomonadota</taxon>
        <taxon>Betaproteobacteria</taxon>
        <taxon>Burkholderiales</taxon>
        <taxon>Alcaligenaceae</taxon>
        <taxon>Parapusillimonas</taxon>
    </lineage>
</organism>
<evidence type="ECO:0000256" key="2">
    <source>
        <dbReference type="ARBA" id="ARBA00023002"/>
    </source>
</evidence>
<feature type="domain" description="FAD/NAD(P)-binding" evidence="3">
    <location>
        <begin position="13"/>
        <end position="193"/>
    </location>
</feature>
<evidence type="ECO:0000259" key="3">
    <source>
        <dbReference type="Pfam" id="PF07992"/>
    </source>
</evidence>
<dbReference type="RefSeq" id="WP_180157845.1">
    <property type="nucleotide sequence ID" value="NZ_JACCEM010000010.1"/>
</dbReference>
<feature type="domain" description="FAD/NAD(P)-binding" evidence="3">
    <location>
        <begin position="215"/>
        <end position="285"/>
    </location>
</feature>
<keyword evidence="1" id="KW-0285">Flavoprotein</keyword>
<dbReference type="Proteomes" id="UP000559809">
    <property type="component" value="Unassembled WGS sequence"/>
</dbReference>
<dbReference type="SUPFAM" id="SSF51905">
    <property type="entry name" value="FAD/NAD(P)-binding domain"/>
    <property type="match status" value="2"/>
</dbReference>
<dbReference type="InterPro" id="IPR036188">
    <property type="entry name" value="FAD/NAD-bd_sf"/>
</dbReference>
<name>A0A853G9B0_9BURK</name>